<dbReference type="CDD" id="cd16922">
    <property type="entry name" value="HATPase_EvgS-ArcB-TorS-like"/>
    <property type="match status" value="1"/>
</dbReference>
<dbReference type="InterPro" id="IPR001789">
    <property type="entry name" value="Sig_transdc_resp-reg_receiver"/>
</dbReference>
<dbReference type="SMART" id="SM00387">
    <property type="entry name" value="HATPase_c"/>
    <property type="match status" value="1"/>
</dbReference>
<dbReference type="PANTHER" id="PTHR45339">
    <property type="entry name" value="HYBRID SIGNAL TRANSDUCTION HISTIDINE KINASE J"/>
    <property type="match status" value="1"/>
</dbReference>
<dbReference type="PROSITE" id="PS50110">
    <property type="entry name" value="RESPONSE_REGULATORY"/>
    <property type="match status" value="1"/>
</dbReference>
<dbReference type="InterPro" id="IPR011623">
    <property type="entry name" value="7TMR_DISM_rcpt_extracell_dom1"/>
</dbReference>
<dbReference type="Gene3D" id="3.30.565.10">
    <property type="entry name" value="Histidine kinase-like ATPase, C-terminal domain"/>
    <property type="match status" value="1"/>
</dbReference>
<dbReference type="InterPro" id="IPR036890">
    <property type="entry name" value="HATPase_C_sf"/>
</dbReference>
<comment type="catalytic activity">
    <reaction evidence="1">
        <text>ATP + protein L-histidine = ADP + protein N-phospho-L-histidine.</text>
        <dbReference type="EC" id="2.7.13.3"/>
    </reaction>
</comment>
<reference evidence="9 10" key="1">
    <citation type="journal article" date="2013" name="Int. J. Syst. Evol. Microbiol.">
        <title>Marinoscillum luteum sp. nov., isolated from marine sediment.</title>
        <authorList>
            <person name="Cha I.T."/>
            <person name="Park S.J."/>
            <person name="Kim S.J."/>
            <person name="Kim J.G."/>
            <person name="Jung M.Y."/>
            <person name="Shin K.S."/>
            <person name="Kwon K.K."/>
            <person name="Yang S.H."/>
            <person name="Seo Y.S."/>
            <person name="Rhee S.K."/>
        </authorList>
    </citation>
    <scope>NUCLEOTIDE SEQUENCE [LARGE SCALE GENOMIC DNA]</scope>
    <source>
        <strain evidence="9 10">KCTC 23939</strain>
    </source>
</reference>
<dbReference type="SUPFAM" id="SSF49785">
    <property type="entry name" value="Galactose-binding domain-like"/>
    <property type="match status" value="1"/>
</dbReference>
<dbReference type="PROSITE" id="PS50109">
    <property type="entry name" value="HIS_KIN"/>
    <property type="match status" value="1"/>
</dbReference>
<dbReference type="Gene3D" id="2.60.120.260">
    <property type="entry name" value="Galactose-binding domain-like"/>
    <property type="match status" value="1"/>
</dbReference>
<dbReference type="Gene3D" id="1.10.287.130">
    <property type="match status" value="1"/>
</dbReference>
<dbReference type="EMBL" id="JBIPKE010000019">
    <property type="protein sequence ID" value="MFH6985038.1"/>
    <property type="molecule type" value="Genomic_DNA"/>
</dbReference>
<dbReference type="SUPFAM" id="SSF52172">
    <property type="entry name" value="CheY-like"/>
    <property type="match status" value="1"/>
</dbReference>
<dbReference type="Gene3D" id="3.40.50.2300">
    <property type="match status" value="1"/>
</dbReference>
<keyword evidence="9" id="KW-0067">ATP-binding</keyword>
<dbReference type="InterPro" id="IPR008979">
    <property type="entry name" value="Galactose-bd-like_sf"/>
</dbReference>
<feature type="domain" description="Histidine kinase" evidence="7">
    <location>
        <begin position="395"/>
        <end position="616"/>
    </location>
</feature>
<feature type="transmembrane region" description="Helical" evidence="6">
    <location>
        <begin position="200"/>
        <end position="222"/>
    </location>
</feature>
<dbReference type="CDD" id="cd17546">
    <property type="entry name" value="REC_hyHK_CKI1_RcsC-like"/>
    <property type="match status" value="1"/>
</dbReference>
<dbReference type="InterPro" id="IPR036097">
    <property type="entry name" value="HisK_dim/P_sf"/>
</dbReference>
<dbReference type="SMART" id="SM00448">
    <property type="entry name" value="REC"/>
    <property type="match status" value="1"/>
</dbReference>
<dbReference type="Proteomes" id="UP001610063">
    <property type="component" value="Unassembled WGS sequence"/>
</dbReference>
<evidence type="ECO:0000313" key="9">
    <source>
        <dbReference type="EMBL" id="MFH6985038.1"/>
    </source>
</evidence>
<dbReference type="PANTHER" id="PTHR45339:SF1">
    <property type="entry name" value="HYBRID SIGNAL TRANSDUCTION HISTIDINE KINASE J"/>
    <property type="match status" value="1"/>
</dbReference>
<feature type="modified residue" description="4-aspartylphosphate" evidence="5">
    <location>
        <position position="691"/>
    </location>
</feature>
<evidence type="ECO:0000256" key="1">
    <source>
        <dbReference type="ARBA" id="ARBA00000085"/>
    </source>
</evidence>
<keyword evidence="6" id="KW-1133">Transmembrane helix</keyword>
<dbReference type="RefSeq" id="WP_395418496.1">
    <property type="nucleotide sequence ID" value="NZ_JBIPKE010000019.1"/>
</dbReference>
<evidence type="ECO:0000256" key="5">
    <source>
        <dbReference type="PROSITE-ProRule" id="PRU00169"/>
    </source>
</evidence>
<feature type="transmembrane region" description="Helical" evidence="6">
    <location>
        <begin position="350"/>
        <end position="369"/>
    </location>
</feature>
<proteinExistence type="predicted"/>
<dbReference type="PRINTS" id="PR00344">
    <property type="entry name" value="BCTRLSENSOR"/>
</dbReference>
<evidence type="ECO:0000256" key="3">
    <source>
        <dbReference type="ARBA" id="ARBA00022553"/>
    </source>
</evidence>
<keyword evidence="4" id="KW-0902">Two-component regulatory system</keyword>
<protein>
    <recommendedName>
        <fullName evidence="2">histidine kinase</fullName>
        <ecNumber evidence="2">2.7.13.3</ecNumber>
    </recommendedName>
</protein>
<accession>A0ABW7NBN6</accession>
<gene>
    <name evidence="9" type="ORF">ACHKAR_16400</name>
</gene>
<dbReference type="EC" id="2.7.13.3" evidence="2"/>
<evidence type="ECO:0000256" key="6">
    <source>
        <dbReference type="SAM" id="Phobius"/>
    </source>
</evidence>
<comment type="caution">
    <text evidence="9">The sequence shown here is derived from an EMBL/GenBank/DDBJ whole genome shotgun (WGS) entry which is preliminary data.</text>
</comment>
<keyword evidence="3 5" id="KW-0597">Phosphoprotein</keyword>
<dbReference type="Pfam" id="PF00072">
    <property type="entry name" value="Response_reg"/>
    <property type="match status" value="1"/>
</dbReference>
<feature type="transmembrane region" description="Helical" evidence="6">
    <location>
        <begin position="263"/>
        <end position="284"/>
    </location>
</feature>
<feature type="transmembrane region" description="Helical" evidence="6">
    <location>
        <begin position="290"/>
        <end position="310"/>
    </location>
</feature>
<dbReference type="GO" id="GO:0005524">
    <property type="term" value="F:ATP binding"/>
    <property type="evidence" value="ECO:0007669"/>
    <property type="project" value="UniProtKB-KW"/>
</dbReference>
<dbReference type="CDD" id="cd00082">
    <property type="entry name" value="HisKA"/>
    <property type="match status" value="1"/>
</dbReference>
<dbReference type="Pfam" id="PF00512">
    <property type="entry name" value="HisKA"/>
    <property type="match status" value="1"/>
</dbReference>
<dbReference type="InterPro" id="IPR011006">
    <property type="entry name" value="CheY-like_superfamily"/>
</dbReference>
<dbReference type="SUPFAM" id="SSF55874">
    <property type="entry name" value="ATPase domain of HSP90 chaperone/DNA topoisomerase II/histidine kinase"/>
    <property type="match status" value="1"/>
</dbReference>
<feature type="transmembrane region" description="Helical" evidence="6">
    <location>
        <begin position="228"/>
        <end position="251"/>
    </location>
</feature>
<dbReference type="InterPro" id="IPR003661">
    <property type="entry name" value="HisK_dim/P_dom"/>
</dbReference>
<name>A0ABW7NBN6_9BACT</name>
<evidence type="ECO:0000259" key="7">
    <source>
        <dbReference type="PROSITE" id="PS50109"/>
    </source>
</evidence>
<evidence type="ECO:0000256" key="4">
    <source>
        <dbReference type="ARBA" id="ARBA00023012"/>
    </source>
</evidence>
<dbReference type="Pfam" id="PF07695">
    <property type="entry name" value="7TMR-DISM_7TM"/>
    <property type="match status" value="1"/>
</dbReference>
<feature type="transmembrane region" description="Helical" evidence="6">
    <location>
        <begin position="322"/>
        <end position="344"/>
    </location>
</feature>
<feature type="domain" description="Response regulatory" evidence="8">
    <location>
        <begin position="642"/>
        <end position="756"/>
    </location>
</feature>
<evidence type="ECO:0000259" key="8">
    <source>
        <dbReference type="PROSITE" id="PS50110"/>
    </source>
</evidence>
<dbReference type="InterPro" id="IPR003594">
    <property type="entry name" value="HATPase_dom"/>
</dbReference>
<organism evidence="9 10">
    <name type="scientific">Marinoscillum luteum</name>
    <dbReference type="NCBI Taxonomy" id="861051"/>
    <lineage>
        <taxon>Bacteria</taxon>
        <taxon>Pseudomonadati</taxon>
        <taxon>Bacteroidota</taxon>
        <taxon>Cytophagia</taxon>
        <taxon>Cytophagales</taxon>
        <taxon>Reichenbachiellaceae</taxon>
        <taxon>Marinoscillum</taxon>
    </lineage>
</organism>
<evidence type="ECO:0000256" key="2">
    <source>
        <dbReference type="ARBA" id="ARBA00012438"/>
    </source>
</evidence>
<evidence type="ECO:0000313" key="10">
    <source>
        <dbReference type="Proteomes" id="UP001610063"/>
    </source>
</evidence>
<sequence>MGQTQSATIDLRNADFSKSISLDGTYEFYWDQLLLPGQFDTLTPGYFPFPSLWNNQFVGDKPLNAKGFATYRAIILLPERSDYTLYVEDVYSAFALYFNGKLIAKNGQVATTPEAYLPKWKPQFVALPNVSDTNELILQIANFDHSKGGALEGMQIGTSEVMAAEYLAILAYDLILTGSLLTGGLFFLGLYFFGRRDKAILYFALFCLIYSYRVIGFGYYVLHSLVDVSWYVTTRIEYLTLFLATFAFGRFVHHTFPLEAKKIIWDILDGICLLFIGLTLLFPVSVYSHLVEPFFGILLIYIALTFFIYVRAKINRRPDSTFGLISVGVVFLIFVYNIFVYFGLLEENKAVSFWGYVSFFFSQSLILSFRFANSLKQAKEEAEKASQAKTDFLSTISHEIRTPLNAVVGISHFLLQDKPRKDQKENLISLKYSAENLTSLINDILDYNKLEFGSIEFEEMTVNLKEVITSIYRGYRVKAQAKGLDLNLEFDESIAIEIITDRTRLNQVLNNLLDNAIKFTKEGHVTLKVKRQGESRDRITIRYEVEDTGIGIPEDKLEQIFERFTQASSSTTREFGGSGLGLSIIKRLLELQGVAIQVQSKLGEGTTFFFEQEYTRGVARKVAPVSLEDQEQGMVEKLHGRQVLLVEDNTMNVVVAKKFLKSWNMKIDLAENGEVAVEKASSNYYDIILMDLQMPVMDGYEATRAIRATKNNVPIVALTASALVRVQEKVLHYGMNDYITKPFDPEELRKKLVKNIRG</sequence>
<dbReference type="SUPFAM" id="SSF47384">
    <property type="entry name" value="Homodimeric domain of signal transducing histidine kinase"/>
    <property type="match status" value="1"/>
</dbReference>
<dbReference type="SMART" id="SM00388">
    <property type="entry name" value="HisKA"/>
    <property type="match status" value="1"/>
</dbReference>
<keyword evidence="6" id="KW-0812">Transmembrane</keyword>
<keyword evidence="10" id="KW-1185">Reference proteome</keyword>
<dbReference type="InterPro" id="IPR005467">
    <property type="entry name" value="His_kinase_dom"/>
</dbReference>
<dbReference type="Pfam" id="PF02518">
    <property type="entry name" value="HATPase_c"/>
    <property type="match status" value="1"/>
</dbReference>
<feature type="transmembrane region" description="Helical" evidence="6">
    <location>
        <begin position="166"/>
        <end position="193"/>
    </location>
</feature>
<keyword evidence="6" id="KW-0472">Membrane</keyword>
<dbReference type="InterPro" id="IPR004358">
    <property type="entry name" value="Sig_transdc_His_kin-like_C"/>
</dbReference>
<keyword evidence="9" id="KW-0547">Nucleotide-binding</keyword>